<dbReference type="AlphaFoldDB" id="A0A1I7SL48"/>
<evidence type="ECO:0000313" key="2">
    <source>
        <dbReference type="WBParaSite" id="BXY_1378000.1"/>
    </source>
</evidence>
<protein>
    <submittedName>
        <fullName evidence="2">BTB/POZ domain-containing protein</fullName>
    </submittedName>
</protein>
<dbReference type="WBParaSite" id="BXY_1378000.1">
    <property type="protein sequence ID" value="BXY_1378000.1"/>
    <property type="gene ID" value="BXY_1378000"/>
</dbReference>
<name>A0A1I7SL48_BURXY</name>
<dbReference type="Proteomes" id="UP000095284">
    <property type="component" value="Unplaced"/>
</dbReference>
<reference evidence="2" key="1">
    <citation type="submission" date="2016-11" db="UniProtKB">
        <authorList>
            <consortium name="WormBaseParasite"/>
        </authorList>
    </citation>
    <scope>IDENTIFICATION</scope>
</reference>
<organism evidence="1 2">
    <name type="scientific">Bursaphelenchus xylophilus</name>
    <name type="common">Pinewood nematode worm</name>
    <name type="synonym">Aphelenchoides xylophilus</name>
    <dbReference type="NCBI Taxonomy" id="6326"/>
    <lineage>
        <taxon>Eukaryota</taxon>
        <taxon>Metazoa</taxon>
        <taxon>Ecdysozoa</taxon>
        <taxon>Nematoda</taxon>
        <taxon>Chromadorea</taxon>
        <taxon>Rhabditida</taxon>
        <taxon>Tylenchina</taxon>
        <taxon>Tylenchomorpha</taxon>
        <taxon>Aphelenchoidea</taxon>
        <taxon>Aphelenchoididae</taxon>
        <taxon>Bursaphelenchus</taxon>
    </lineage>
</organism>
<accession>A0A1I7SL48</accession>
<evidence type="ECO:0000313" key="1">
    <source>
        <dbReference type="Proteomes" id="UP000095284"/>
    </source>
</evidence>
<sequence>MPLVLMGFKESTVQINGSAEKIIEFLLTNPLHLQPPELTMLTNRRRPTLSQKEELVPGLNEALKQNFKRYADDLDTQSQRHLCEFLRLRGDNVRPKSEAFAAVLQDIELMEVCKEITAAALWEVGADEKLADFCLELIDVIPQLVVLRKLRLNEDVDEVEMTPLLDEFMDLGMKYMNLNEKDKLRLKMIGPKVRPLFLDFGFASSIKFLLEHFER</sequence>
<proteinExistence type="predicted"/>